<dbReference type="Gene3D" id="4.10.240.10">
    <property type="entry name" value="Zn(2)-C6 fungal-type DNA-binding domain"/>
    <property type="match status" value="1"/>
</dbReference>
<keyword evidence="4" id="KW-0539">Nucleus</keyword>
<name>A0A0V1Q1Z3_9ASCO</name>
<evidence type="ECO:0000256" key="5">
    <source>
        <dbReference type="SAM" id="MobiDB-lite"/>
    </source>
</evidence>
<comment type="caution">
    <text evidence="7">The sequence shown here is derived from an EMBL/GenBank/DDBJ whole genome shotgun (WGS) entry which is preliminary data.</text>
</comment>
<organism evidence="7 8">
    <name type="scientific">Debaryomyces fabryi</name>
    <dbReference type="NCBI Taxonomy" id="58627"/>
    <lineage>
        <taxon>Eukaryota</taxon>
        <taxon>Fungi</taxon>
        <taxon>Dikarya</taxon>
        <taxon>Ascomycota</taxon>
        <taxon>Saccharomycotina</taxon>
        <taxon>Pichiomycetes</taxon>
        <taxon>Debaryomycetaceae</taxon>
        <taxon>Debaryomyces</taxon>
    </lineage>
</organism>
<dbReference type="PROSITE" id="PS50048">
    <property type="entry name" value="ZN2_CY6_FUNGAL_2"/>
    <property type="match status" value="1"/>
</dbReference>
<dbReference type="InterPro" id="IPR036864">
    <property type="entry name" value="Zn2-C6_fun-type_DNA-bd_sf"/>
</dbReference>
<evidence type="ECO:0000256" key="2">
    <source>
        <dbReference type="ARBA" id="ARBA00023015"/>
    </source>
</evidence>
<dbReference type="EMBL" id="LMYN01000025">
    <property type="protein sequence ID" value="KSA02542.1"/>
    <property type="molecule type" value="Genomic_DNA"/>
</dbReference>
<sequence>MSEINFVNRTIEMDRGLSYQRNSSSSPEGKNSEENGMGTEIRHNGVGEGASKPKKKRKTTNRACDACAIRKVKCEQNRPCSHCVSNNLNCTQLRERKKSGPKTLHKKTLDSINSFSEKNGPEMAVRPSLSHHSTSSSNTLTTVQELIAANHADHPVESVPQNLTNESVDMRRNRNTLTASRLVNILRLIEDPVMYKCLQNLTVHSLLTSYEKSIEFVQAQFANTNGELVIQSTDLMILSRLLIIFTLNLLIVENLIKFLSVGYETQFMDGDIELYKSLKGLLQLKITEVLLPIEQLSFFPGCSTVQQMHISQQLYYNQSISALHLCNFHQITNYLNTQNQNQQKLIYLRKSITFYQLINLPFKSTAELTDVQLYELYESLFTMESLYFFLSSDFIIKSNNVLLNEWNNYNFSHIQFHKKSSDGNSLFEIFKIINKEDLINSKSINYLFKFSIFNTNKNSNIKNIKKINDNKTIGNTSYIQFKQFLNSLSNEDFMFEILKYIILFKIIIIHCNELNFMHLKCELIESVINLNNLLDFKDNNLYLQISNYQLLPHLMQVLKFNIEIDENHLKENQMVLMKFTKNLIELFPFCNKNIRDLISCYDGLRNWFNNLSKLSNEMKQDGNVSEKDQFLLNDILNEFDSKMIHSTEATNPNSTFITNCPSPRNLLEDFDLSNSNASNGIDSPAKNAPNAPVTLMTGPDDQTRNTLNSSSSLHLLLNPLQSLPAKPVVTTAAATTGRNEDLSELISLSLSESAKNLCNTFHQFGDEFSHNNENSNSLSNLFQFNSASRTADWSVGNEEMKSQPNFLL</sequence>
<dbReference type="SUPFAM" id="SSF57701">
    <property type="entry name" value="Zn2/Cys6 DNA-binding domain"/>
    <property type="match status" value="1"/>
</dbReference>
<evidence type="ECO:0000256" key="1">
    <source>
        <dbReference type="ARBA" id="ARBA00022833"/>
    </source>
</evidence>
<feature type="compositionally biased region" description="Polar residues" evidence="5">
    <location>
        <begin position="19"/>
        <end position="29"/>
    </location>
</feature>
<dbReference type="GeneID" id="26838726"/>
<keyword evidence="3" id="KW-0804">Transcription</keyword>
<feature type="compositionally biased region" description="Low complexity" evidence="5">
    <location>
        <begin position="128"/>
        <end position="139"/>
    </location>
</feature>
<dbReference type="AlphaFoldDB" id="A0A0V1Q1Z3"/>
<dbReference type="InterPro" id="IPR050797">
    <property type="entry name" value="Carb_Metab_Trans_Reg"/>
</dbReference>
<evidence type="ECO:0000256" key="4">
    <source>
        <dbReference type="ARBA" id="ARBA00023242"/>
    </source>
</evidence>
<dbReference type="InterPro" id="IPR001138">
    <property type="entry name" value="Zn2Cys6_DnaBD"/>
</dbReference>
<keyword evidence="2" id="KW-0805">Transcription regulation</keyword>
<accession>A0A0V1Q1Z3</accession>
<dbReference type="SMART" id="SM00066">
    <property type="entry name" value="GAL4"/>
    <property type="match status" value="1"/>
</dbReference>
<protein>
    <recommendedName>
        <fullName evidence="6">Zn(2)-C6 fungal-type domain-containing protein</fullName>
    </recommendedName>
</protein>
<dbReference type="RefSeq" id="XP_015468644.1">
    <property type="nucleotide sequence ID" value="XM_015610547.1"/>
</dbReference>
<feature type="domain" description="Zn(2)-C6 fungal-type" evidence="6">
    <location>
        <begin position="63"/>
        <end position="92"/>
    </location>
</feature>
<dbReference type="Proteomes" id="UP000054251">
    <property type="component" value="Unassembled WGS sequence"/>
</dbReference>
<evidence type="ECO:0000256" key="3">
    <source>
        <dbReference type="ARBA" id="ARBA00023163"/>
    </source>
</evidence>
<dbReference type="GO" id="GO:0008270">
    <property type="term" value="F:zinc ion binding"/>
    <property type="evidence" value="ECO:0007669"/>
    <property type="project" value="InterPro"/>
</dbReference>
<keyword evidence="1" id="KW-0862">Zinc</keyword>
<dbReference type="OrthoDB" id="2534600at2759"/>
<dbReference type="PANTHER" id="PTHR31668">
    <property type="entry name" value="GLUCOSE TRANSPORT TRANSCRIPTION REGULATOR RGT1-RELATED-RELATED"/>
    <property type="match status" value="1"/>
</dbReference>
<evidence type="ECO:0000313" key="7">
    <source>
        <dbReference type="EMBL" id="KSA02542.1"/>
    </source>
</evidence>
<feature type="region of interest" description="Disordered" evidence="5">
    <location>
        <begin position="15"/>
        <end position="61"/>
    </location>
</feature>
<dbReference type="GO" id="GO:0000981">
    <property type="term" value="F:DNA-binding transcription factor activity, RNA polymerase II-specific"/>
    <property type="evidence" value="ECO:0007669"/>
    <property type="project" value="InterPro"/>
</dbReference>
<proteinExistence type="predicted"/>
<evidence type="ECO:0000259" key="6">
    <source>
        <dbReference type="PROSITE" id="PS50048"/>
    </source>
</evidence>
<keyword evidence="8" id="KW-1185">Reference proteome</keyword>
<gene>
    <name evidence="7" type="ORF">AC631_01717</name>
</gene>
<dbReference type="PROSITE" id="PS00463">
    <property type="entry name" value="ZN2_CY6_FUNGAL_1"/>
    <property type="match status" value="1"/>
</dbReference>
<dbReference type="Pfam" id="PF00172">
    <property type="entry name" value="Zn_clus"/>
    <property type="match status" value="1"/>
</dbReference>
<feature type="region of interest" description="Disordered" evidence="5">
    <location>
        <begin position="113"/>
        <end position="139"/>
    </location>
</feature>
<evidence type="ECO:0000313" key="8">
    <source>
        <dbReference type="Proteomes" id="UP000054251"/>
    </source>
</evidence>
<reference evidence="7 8" key="1">
    <citation type="submission" date="2015-11" db="EMBL/GenBank/DDBJ databases">
        <title>The genome of Debaryomyces fabryi.</title>
        <authorList>
            <person name="Tafer H."/>
            <person name="Lopandic K."/>
        </authorList>
    </citation>
    <scope>NUCLEOTIDE SEQUENCE [LARGE SCALE GENOMIC DNA]</scope>
    <source>
        <strain evidence="7 8">CBS 789</strain>
    </source>
</reference>
<dbReference type="CDD" id="cd00067">
    <property type="entry name" value="GAL4"/>
    <property type="match status" value="1"/>
</dbReference>